<proteinExistence type="predicted"/>
<accession>A0A4Z2J812</accession>
<evidence type="ECO:0000313" key="2">
    <source>
        <dbReference type="EMBL" id="TNN85773.1"/>
    </source>
</evidence>
<evidence type="ECO:0000256" key="1">
    <source>
        <dbReference type="SAM" id="MobiDB-lite"/>
    </source>
</evidence>
<feature type="region of interest" description="Disordered" evidence="1">
    <location>
        <begin position="45"/>
        <end position="67"/>
    </location>
</feature>
<evidence type="ECO:0000313" key="3">
    <source>
        <dbReference type="Proteomes" id="UP000314294"/>
    </source>
</evidence>
<dbReference type="EMBL" id="SRLO01000019">
    <property type="protein sequence ID" value="TNN85773.1"/>
    <property type="molecule type" value="Genomic_DNA"/>
</dbReference>
<name>A0A4Z2J812_9TELE</name>
<comment type="caution">
    <text evidence="2">The sequence shown here is derived from an EMBL/GenBank/DDBJ whole genome shotgun (WGS) entry which is preliminary data.</text>
</comment>
<reference evidence="2 3" key="1">
    <citation type="submission" date="2019-03" db="EMBL/GenBank/DDBJ databases">
        <title>First draft genome of Liparis tanakae, snailfish: a comprehensive survey of snailfish specific genes.</title>
        <authorList>
            <person name="Kim W."/>
            <person name="Song I."/>
            <person name="Jeong J.-H."/>
            <person name="Kim D."/>
            <person name="Kim S."/>
            <person name="Ryu S."/>
            <person name="Song J.Y."/>
            <person name="Lee S.K."/>
        </authorList>
    </citation>
    <scope>NUCLEOTIDE SEQUENCE [LARGE SCALE GENOMIC DNA]</scope>
    <source>
        <tissue evidence="2">Muscle</tissue>
    </source>
</reference>
<feature type="compositionally biased region" description="Gly residues" evidence="1">
    <location>
        <begin position="50"/>
        <end position="65"/>
    </location>
</feature>
<organism evidence="2 3">
    <name type="scientific">Liparis tanakae</name>
    <name type="common">Tanaka's snailfish</name>
    <dbReference type="NCBI Taxonomy" id="230148"/>
    <lineage>
        <taxon>Eukaryota</taxon>
        <taxon>Metazoa</taxon>
        <taxon>Chordata</taxon>
        <taxon>Craniata</taxon>
        <taxon>Vertebrata</taxon>
        <taxon>Euteleostomi</taxon>
        <taxon>Actinopterygii</taxon>
        <taxon>Neopterygii</taxon>
        <taxon>Teleostei</taxon>
        <taxon>Neoteleostei</taxon>
        <taxon>Acanthomorphata</taxon>
        <taxon>Eupercaria</taxon>
        <taxon>Perciformes</taxon>
        <taxon>Cottioidei</taxon>
        <taxon>Cottales</taxon>
        <taxon>Liparidae</taxon>
        <taxon>Liparis</taxon>
    </lineage>
</organism>
<protein>
    <submittedName>
        <fullName evidence="2">Uncharacterized protein</fullName>
    </submittedName>
</protein>
<keyword evidence="3" id="KW-1185">Reference proteome</keyword>
<dbReference type="Proteomes" id="UP000314294">
    <property type="component" value="Unassembled WGS sequence"/>
</dbReference>
<dbReference type="AlphaFoldDB" id="A0A4Z2J812"/>
<gene>
    <name evidence="2" type="ORF">EYF80_004020</name>
</gene>
<sequence>MSWRGRGGKTGVEEGWAWEGTGEMRHLVRGRRRILQGIRLDIAPQRKGWRGGQSKGKGTHRGPGGSWKVVQDWEWPGERGYYCLHCNSPTPPGTAQTPLDLQHSRLRMKRPPCPCLWPLKASLSGMETNLLCLL</sequence>